<comment type="caution">
    <text evidence="1">The sequence shown here is derived from an EMBL/GenBank/DDBJ whole genome shotgun (WGS) entry which is preliminary data.</text>
</comment>
<keyword evidence="2" id="KW-1185">Reference proteome</keyword>
<organism evidence="1 2">
    <name type="scientific">Aspergillus lucknowensis</name>
    <dbReference type="NCBI Taxonomy" id="176173"/>
    <lineage>
        <taxon>Eukaryota</taxon>
        <taxon>Fungi</taxon>
        <taxon>Dikarya</taxon>
        <taxon>Ascomycota</taxon>
        <taxon>Pezizomycotina</taxon>
        <taxon>Eurotiomycetes</taxon>
        <taxon>Eurotiomycetidae</taxon>
        <taxon>Eurotiales</taxon>
        <taxon>Aspergillaceae</taxon>
        <taxon>Aspergillus</taxon>
        <taxon>Aspergillus subgen. Nidulantes</taxon>
    </lineage>
</organism>
<dbReference type="EMBL" id="JBFXLQ010000011">
    <property type="protein sequence ID" value="KAL2868999.1"/>
    <property type="molecule type" value="Genomic_DNA"/>
</dbReference>
<protein>
    <submittedName>
        <fullName evidence="1">Uncharacterized protein</fullName>
    </submittedName>
</protein>
<proteinExistence type="predicted"/>
<evidence type="ECO:0000313" key="2">
    <source>
        <dbReference type="Proteomes" id="UP001610432"/>
    </source>
</evidence>
<accession>A0ABR4LWU3</accession>
<gene>
    <name evidence="1" type="ORF">BJX67DRAFT_348466</name>
</gene>
<evidence type="ECO:0000313" key="1">
    <source>
        <dbReference type="EMBL" id="KAL2868999.1"/>
    </source>
</evidence>
<sequence>MLSTPNAQCSVRPPLQCHYQYDESSGFRSCCCEHNKVSLHNIKGQFCRLPILQSNSLQIYQSIPHTISNQPYNPPAKLQNEDYYSLLRHHRGPCPAPRQRLATGSLQPDLLRLDHRPLHHSLLCSGRDCRLQHRHSRRAHRNDALLRCFLH</sequence>
<dbReference type="Proteomes" id="UP001610432">
    <property type="component" value="Unassembled WGS sequence"/>
</dbReference>
<name>A0ABR4LWU3_9EURO</name>
<dbReference type="RefSeq" id="XP_070887978.1">
    <property type="nucleotide sequence ID" value="XM_071028656.1"/>
</dbReference>
<dbReference type="GeneID" id="98143728"/>
<reference evidence="1 2" key="1">
    <citation type="submission" date="2024-07" db="EMBL/GenBank/DDBJ databases">
        <title>Section-level genome sequencing and comparative genomics of Aspergillus sections Usti and Cavernicolus.</title>
        <authorList>
            <consortium name="Lawrence Berkeley National Laboratory"/>
            <person name="Nybo J.L."/>
            <person name="Vesth T.C."/>
            <person name="Theobald S."/>
            <person name="Frisvad J.C."/>
            <person name="Larsen T.O."/>
            <person name="Kjaerboelling I."/>
            <person name="Rothschild-Mancinelli K."/>
            <person name="Lyhne E.K."/>
            <person name="Kogle M.E."/>
            <person name="Barry K."/>
            <person name="Clum A."/>
            <person name="Na H."/>
            <person name="Ledsgaard L."/>
            <person name="Lin J."/>
            <person name="Lipzen A."/>
            <person name="Kuo A."/>
            <person name="Riley R."/>
            <person name="Mondo S."/>
            <person name="Labutti K."/>
            <person name="Haridas S."/>
            <person name="Pangalinan J."/>
            <person name="Salamov A.A."/>
            <person name="Simmons B.A."/>
            <person name="Magnuson J.K."/>
            <person name="Chen J."/>
            <person name="Drula E."/>
            <person name="Henrissat B."/>
            <person name="Wiebenga A."/>
            <person name="Lubbers R.J."/>
            <person name="Gomes A.C."/>
            <person name="Macurrencykelacurrency M.R."/>
            <person name="Stajich J."/>
            <person name="Grigoriev I.V."/>
            <person name="Mortensen U.H."/>
            <person name="De Vries R.P."/>
            <person name="Baker S.E."/>
            <person name="Andersen M.R."/>
        </authorList>
    </citation>
    <scope>NUCLEOTIDE SEQUENCE [LARGE SCALE GENOMIC DNA]</scope>
    <source>
        <strain evidence="1 2">CBS 449.75</strain>
    </source>
</reference>